<dbReference type="EMBL" id="BDDD01000422">
    <property type="protein sequence ID" value="GAV65579.1"/>
    <property type="molecule type" value="Genomic_DNA"/>
</dbReference>
<dbReference type="AlphaFoldDB" id="A0A1Q3BCD7"/>
<feature type="domain" description="GAG-pre-integrase" evidence="1">
    <location>
        <begin position="9"/>
        <end position="77"/>
    </location>
</feature>
<evidence type="ECO:0000259" key="1">
    <source>
        <dbReference type="Pfam" id="PF13976"/>
    </source>
</evidence>
<dbReference type="SUPFAM" id="SSF53098">
    <property type="entry name" value="Ribonuclease H-like"/>
    <property type="match status" value="2"/>
</dbReference>
<dbReference type="GO" id="GO:0003676">
    <property type="term" value="F:nucleic acid binding"/>
    <property type="evidence" value="ECO:0007669"/>
    <property type="project" value="InterPro"/>
</dbReference>
<dbReference type="InterPro" id="IPR025724">
    <property type="entry name" value="GAG-pre-integrase_dom"/>
</dbReference>
<protein>
    <submittedName>
        <fullName evidence="2">Rve domain-containing protein/gag_pre-integrs domain-containing protein</fullName>
    </submittedName>
</protein>
<dbReference type="InterPro" id="IPR036397">
    <property type="entry name" value="RNaseH_sf"/>
</dbReference>
<evidence type="ECO:0000313" key="3">
    <source>
        <dbReference type="Proteomes" id="UP000187406"/>
    </source>
</evidence>
<reference evidence="3" key="1">
    <citation type="submission" date="2016-04" db="EMBL/GenBank/DDBJ databases">
        <title>Cephalotus genome sequencing.</title>
        <authorList>
            <person name="Fukushima K."/>
            <person name="Hasebe M."/>
            <person name="Fang X."/>
        </authorList>
    </citation>
    <scope>NUCLEOTIDE SEQUENCE [LARGE SCALE GENOMIC DNA]</scope>
    <source>
        <strain evidence="3">cv. St1</strain>
    </source>
</reference>
<evidence type="ECO:0000313" key="2">
    <source>
        <dbReference type="EMBL" id="GAV65579.1"/>
    </source>
</evidence>
<dbReference type="Gene3D" id="3.30.420.10">
    <property type="entry name" value="Ribonuclease H-like superfamily/Ribonuclease H"/>
    <property type="match status" value="2"/>
</dbReference>
<dbReference type="InParanoid" id="A0A1Q3BCD7"/>
<keyword evidence="3" id="KW-1185">Reference proteome</keyword>
<dbReference type="PANTHER" id="PTHR42648">
    <property type="entry name" value="TRANSPOSASE, PUTATIVE-RELATED"/>
    <property type="match status" value="1"/>
</dbReference>
<proteinExistence type="predicted"/>
<gene>
    <name evidence="2" type="ORF">CFOL_v3_09094</name>
</gene>
<dbReference type="PANTHER" id="PTHR42648:SF28">
    <property type="entry name" value="TRANSPOSON-ENCODED PROTEIN WITH RIBONUCLEASE H-LIKE AND RETROVIRUS ZINC FINGER-LIKE DOMAINS"/>
    <property type="match status" value="1"/>
</dbReference>
<sequence>MKGNKVNHLYHLHGSTVMGFAAVTSNSISENDRTKLWHMRLDHISERGMTTLSKRGLLCGEHTTSLDFCEHCVIGKQCRVRFSKGTHSTKGTLDYIHSDLWGPAQVPSKGGALYFVTFIDEYSRKVWIYFLKRMQSQGTLDYIHSDLWGPAHVPSKGGALYFVTFIDEYSRKVWIYFLKRKNDVFETFKSGKL</sequence>
<dbReference type="OrthoDB" id="1751483at2759"/>
<organism evidence="2 3">
    <name type="scientific">Cephalotus follicularis</name>
    <name type="common">Albany pitcher plant</name>
    <dbReference type="NCBI Taxonomy" id="3775"/>
    <lineage>
        <taxon>Eukaryota</taxon>
        <taxon>Viridiplantae</taxon>
        <taxon>Streptophyta</taxon>
        <taxon>Embryophyta</taxon>
        <taxon>Tracheophyta</taxon>
        <taxon>Spermatophyta</taxon>
        <taxon>Magnoliopsida</taxon>
        <taxon>eudicotyledons</taxon>
        <taxon>Gunneridae</taxon>
        <taxon>Pentapetalae</taxon>
        <taxon>rosids</taxon>
        <taxon>fabids</taxon>
        <taxon>Oxalidales</taxon>
        <taxon>Cephalotaceae</taxon>
        <taxon>Cephalotus</taxon>
    </lineage>
</organism>
<accession>A0A1Q3BCD7</accession>
<name>A0A1Q3BCD7_CEPFO</name>
<dbReference type="InterPro" id="IPR039537">
    <property type="entry name" value="Retrotran_Ty1/copia-like"/>
</dbReference>
<dbReference type="InterPro" id="IPR012337">
    <property type="entry name" value="RNaseH-like_sf"/>
</dbReference>
<comment type="caution">
    <text evidence="2">The sequence shown here is derived from an EMBL/GenBank/DDBJ whole genome shotgun (WGS) entry which is preliminary data.</text>
</comment>
<dbReference type="Proteomes" id="UP000187406">
    <property type="component" value="Unassembled WGS sequence"/>
</dbReference>
<dbReference type="Pfam" id="PF13976">
    <property type="entry name" value="gag_pre-integrs"/>
    <property type="match status" value="1"/>
</dbReference>